<dbReference type="EMBL" id="VIGV01000008">
    <property type="protein sequence ID" value="TWS22543.1"/>
    <property type="molecule type" value="Genomic_DNA"/>
</dbReference>
<dbReference type="PANTHER" id="PTHR21012">
    <property type="entry name" value="ASPARTATE 1-DECARBOXYLASE"/>
    <property type="match status" value="1"/>
</dbReference>
<dbReference type="RefSeq" id="WP_146436908.1">
    <property type="nucleotide sequence ID" value="NZ_VIGV01000008.1"/>
</dbReference>
<keyword evidence="15" id="KW-1185">Reference proteome</keyword>
<evidence type="ECO:0000256" key="9">
    <source>
        <dbReference type="HAMAP-Rule" id="MF_00446"/>
    </source>
</evidence>
<dbReference type="EC" id="4.1.1.11" evidence="9"/>
<evidence type="ECO:0000256" key="4">
    <source>
        <dbReference type="ARBA" id="ARBA00022813"/>
    </source>
</evidence>
<evidence type="ECO:0000256" key="2">
    <source>
        <dbReference type="ARBA" id="ARBA00022655"/>
    </source>
</evidence>
<keyword evidence="3 9" id="KW-0210">Decarboxylase</keyword>
<dbReference type="Pfam" id="PF02261">
    <property type="entry name" value="Asp_decarbox"/>
    <property type="match status" value="1"/>
</dbReference>
<dbReference type="GO" id="GO:0006523">
    <property type="term" value="P:alanine biosynthetic process"/>
    <property type="evidence" value="ECO:0007669"/>
    <property type="project" value="InterPro"/>
</dbReference>
<evidence type="ECO:0000313" key="15">
    <source>
        <dbReference type="Proteomes" id="UP000319792"/>
    </source>
</evidence>
<feature type="chain" id="PRO_5023503269" description="Aspartate 1-decarboxylase alpha chain" evidence="9 13">
    <location>
        <begin position="25"/>
        <end position="135"/>
    </location>
</feature>
<reference evidence="14 15" key="1">
    <citation type="submission" date="2019-08" db="EMBL/GenBank/DDBJ databases">
        <title>Tsukamurella conjunctivitidis sp. nov., Tsukamurella assacharolytica sp. nov. and Tsukamurella sputae sp. nov. isolated from patients with conjunctivitis, bacteraemia (lymphoma) and respiratory infection (sputum) in Hong Kong.</title>
        <authorList>
            <person name="Fok K.M.N."/>
            <person name="Fong J.Y.H."/>
        </authorList>
    </citation>
    <scope>NUCLEOTIDE SEQUENCE [LARGE SCALE GENOMIC DNA]</scope>
    <source>
        <strain evidence="14 15">HKU70</strain>
    </source>
</reference>
<feature type="binding site" evidence="9 11">
    <location>
        <begin position="73"/>
        <end position="75"/>
    </location>
    <ligand>
        <name>substrate</name>
    </ligand>
</feature>
<feature type="active site" description="Schiff-base intermediate with substrate; via pyruvic acid" evidence="9 10">
    <location>
        <position position="25"/>
    </location>
</feature>
<dbReference type="PIRSF" id="PIRSF006246">
    <property type="entry name" value="Asp_decarbox"/>
    <property type="match status" value="1"/>
</dbReference>
<dbReference type="Gene3D" id="2.40.40.20">
    <property type="match status" value="1"/>
</dbReference>
<evidence type="ECO:0000256" key="10">
    <source>
        <dbReference type="PIRSR" id="PIRSR006246-1"/>
    </source>
</evidence>
<evidence type="ECO:0000256" key="8">
    <source>
        <dbReference type="ARBA" id="ARBA00023317"/>
    </source>
</evidence>
<keyword evidence="1 9" id="KW-0963">Cytoplasm</keyword>
<dbReference type="GO" id="GO:0004068">
    <property type="term" value="F:aspartate 1-decarboxylase activity"/>
    <property type="evidence" value="ECO:0007669"/>
    <property type="project" value="UniProtKB-UniRule"/>
</dbReference>
<dbReference type="InterPro" id="IPR003190">
    <property type="entry name" value="Asp_decarbox"/>
</dbReference>
<comment type="function">
    <text evidence="9">Catalyzes the pyruvoyl-dependent decarboxylation of aspartate to produce beta-alanine.</text>
</comment>
<evidence type="ECO:0000256" key="11">
    <source>
        <dbReference type="PIRSR" id="PIRSR006246-2"/>
    </source>
</evidence>
<comment type="subcellular location">
    <subcellularLocation>
        <location evidence="9">Cytoplasm</location>
    </subcellularLocation>
</comment>
<evidence type="ECO:0000256" key="7">
    <source>
        <dbReference type="ARBA" id="ARBA00023270"/>
    </source>
</evidence>
<organism evidence="14 15">
    <name type="scientific">Tsukamurella sputi</name>
    <dbReference type="NCBI Taxonomy" id="2591848"/>
    <lineage>
        <taxon>Bacteria</taxon>
        <taxon>Bacillati</taxon>
        <taxon>Actinomycetota</taxon>
        <taxon>Actinomycetes</taxon>
        <taxon>Mycobacteriales</taxon>
        <taxon>Tsukamurellaceae</taxon>
        <taxon>Tsukamurella</taxon>
    </lineage>
</organism>
<keyword evidence="8 9" id="KW-0670">Pyruvate</keyword>
<evidence type="ECO:0000256" key="6">
    <source>
        <dbReference type="ARBA" id="ARBA00023239"/>
    </source>
</evidence>
<dbReference type="HAMAP" id="MF_00446">
    <property type="entry name" value="PanD"/>
    <property type="match status" value="1"/>
</dbReference>
<dbReference type="AlphaFoldDB" id="A0A5C5RJC7"/>
<dbReference type="PANTHER" id="PTHR21012:SF0">
    <property type="entry name" value="ASPARTATE 1-DECARBOXYLASE"/>
    <property type="match status" value="1"/>
</dbReference>
<keyword evidence="2 9" id="KW-0566">Pantothenate biosynthesis</keyword>
<comment type="caution">
    <text evidence="14">The sequence shown here is derived from an EMBL/GenBank/DDBJ whole genome shotgun (WGS) entry which is preliminary data.</text>
</comment>
<gene>
    <name evidence="9" type="primary">panD</name>
    <name evidence="14" type="ORF">FK268_18950</name>
</gene>
<comment type="catalytic activity">
    <reaction evidence="9">
        <text>L-aspartate + H(+) = beta-alanine + CO2</text>
        <dbReference type="Rhea" id="RHEA:19497"/>
        <dbReference type="ChEBI" id="CHEBI:15378"/>
        <dbReference type="ChEBI" id="CHEBI:16526"/>
        <dbReference type="ChEBI" id="CHEBI:29991"/>
        <dbReference type="ChEBI" id="CHEBI:57966"/>
        <dbReference type="EC" id="4.1.1.11"/>
    </reaction>
</comment>
<keyword evidence="7 9" id="KW-0704">Schiff base</keyword>
<keyword evidence="4 9" id="KW-0068">Autocatalytic cleavage</keyword>
<evidence type="ECO:0000256" key="1">
    <source>
        <dbReference type="ARBA" id="ARBA00022490"/>
    </source>
</evidence>
<comment type="PTM">
    <text evidence="9 12">Is synthesized initially as an inactive proenzyme, which is activated by self-cleavage at a specific serine bond to produce a beta-subunit with a hydroxyl group at its C-terminus and an alpha-subunit with a pyruvoyl group at its N-terminus.</text>
</comment>
<dbReference type="Proteomes" id="UP000319792">
    <property type="component" value="Unassembled WGS sequence"/>
</dbReference>
<feature type="active site" description="Proton donor" evidence="9 10">
    <location>
        <position position="58"/>
    </location>
</feature>
<feature type="modified residue" description="Pyruvic acid (Ser)" evidence="9 12">
    <location>
        <position position="25"/>
    </location>
</feature>
<accession>A0A5C5RJC7</accession>
<dbReference type="UniPathway" id="UPA00028">
    <property type="reaction ID" value="UER00002"/>
</dbReference>
<comment type="cofactor">
    <cofactor evidence="9 10">
        <name>pyruvate</name>
        <dbReference type="ChEBI" id="CHEBI:15361"/>
    </cofactor>
    <text evidence="9 10">Binds 1 pyruvoyl group covalently per subunit.</text>
</comment>
<evidence type="ECO:0000256" key="12">
    <source>
        <dbReference type="PIRSR" id="PIRSR006246-3"/>
    </source>
</evidence>
<dbReference type="SUPFAM" id="SSF50692">
    <property type="entry name" value="ADC-like"/>
    <property type="match status" value="1"/>
</dbReference>
<keyword evidence="5 9" id="KW-0865">Zymogen</keyword>
<proteinExistence type="inferred from homology"/>
<dbReference type="NCBIfam" id="TIGR00223">
    <property type="entry name" value="panD"/>
    <property type="match status" value="1"/>
</dbReference>
<sequence length="135" mass="14260">MLRTMMTSKIHRATVTEANLHYVGSVTVDADLLDAANLLEGEQVAIVDVTNGARLETYTIAGERGSGVIGINGAAAHLVNPGDIVILIAYGQLNEEELKTYAPSVVFVDSENRPVELTADAAHVPDGYGLVTGRV</sequence>
<comment type="pathway">
    <text evidence="9">Cofactor biosynthesis; (R)-pantothenate biosynthesis; beta-alanine from L-aspartate: step 1/1.</text>
</comment>
<evidence type="ECO:0000256" key="5">
    <source>
        <dbReference type="ARBA" id="ARBA00023145"/>
    </source>
</evidence>
<comment type="subunit">
    <text evidence="9">Heterooctamer of four alpha and four beta subunits.</text>
</comment>
<feature type="binding site" evidence="9 11">
    <location>
        <position position="57"/>
    </location>
    <ligand>
        <name>substrate</name>
    </ligand>
</feature>
<evidence type="ECO:0000256" key="13">
    <source>
        <dbReference type="PIRSR" id="PIRSR006246-5"/>
    </source>
</evidence>
<name>A0A5C5RJC7_9ACTN</name>
<dbReference type="GO" id="GO:0015940">
    <property type="term" value="P:pantothenate biosynthetic process"/>
    <property type="evidence" value="ECO:0007669"/>
    <property type="project" value="UniProtKB-UniRule"/>
</dbReference>
<evidence type="ECO:0000256" key="3">
    <source>
        <dbReference type="ARBA" id="ARBA00022793"/>
    </source>
</evidence>
<dbReference type="CDD" id="cd06919">
    <property type="entry name" value="Asp_decarbox"/>
    <property type="match status" value="1"/>
</dbReference>
<feature type="chain" id="PRO_5023503268" description="Aspartate 1-decarboxylase beta chain" evidence="9 13">
    <location>
        <begin position="1"/>
        <end position="24"/>
    </location>
</feature>
<dbReference type="GO" id="GO:0005829">
    <property type="term" value="C:cytosol"/>
    <property type="evidence" value="ECO:0007669"/>
    <property type="project" value="TreeGrafter"/>
</dbReference>
<dbReference type="OrthoDB" id="9803983at2"/>
<evidence type="ECO:0000313" key="14">
    <source>
        <dbReference type="EMBL" id="TWS22543.1"/>
    </source>
</evidence>
<protein>
    <recommendedName>
        <fullName evidence="9">Aspartate 1-decarboxylase</fullName>
        <ecNumber evidence="9">4.1.1.11</ecNumber>
    </recommendedName>
    <alternativeName>
        <fullName evidence="9">Aspartate alpha-decarboxylase</fullName>
    </alternativeName>
    <component>
        <recommendedName>
            <fullName evidence="9">Aspartate 1-decarboxylase beta chain</fullName>
        </recommendedName>
    </component>
    <component>
        <recommendedName>
            <fullName evidence="9">Aspartate 1-decarboxylase alpha chain</fullName>
        </recommendedName>
    </component>
</protein>
<keyword evidence="6 9" id="KW-0456">Lyase</keyword>
<comment type="similarity">
    <text evidence="9">Belongs to the PanD family.</text>
</comment>
<dbReference type="InterPro" id="IPR009010">
    <property type="entry name" value="Asp_de-COase-like_dom_sf"/>
</dbReference>